<evidence type="ECO:0000256" key="1">
    <source>
        <dbReference type="ARBA" id="ARBA00022679"/>
    </source>
</evidence>
<dbReference type="InterPro" id="IPR011611">
    <property type="entry name" value="PfkB_dom"/>
</dbReference>
<sequence>MATVDGILGAFLGLRKRSGLTVERLGSTEVDLSRLTALPAVQAAVAAGAAEAEAIVHVVADAARRLPPTDLIVADAVLALGVLAELKPGDPALSGLYADDLGERRAALSAHWKQLHAVLKAEPVPPTMTVRSLRGSQEAQTLERLARECAAAQTQAPARPERERPEGAKSVVVVGGAVMDHVWVVDAVPDPGRSTQAKSFRRHPGGKGLNLAVSLHRQGLDSRLIAAVGGDDLADSIVTYLDNEGLPTDLVKKTPGAKTPTTAVLVTQSGEAGYVGWMNDTQVGLSIADLHGRPNREALASADALLVTFEPSAEVVKWSLASAGSQKHKPLVLLQPSPPMSTPQGVYRYLGGVDYVVGREWELRSLLSDPDGPADVDEVAQQLLNLGVHAVCVVEDFRCRLRTVTVSKDIPAPAVPLDDAPASREKFSAALIQQLLNVGRDFTEQALDYAVTAMTTNLSIEEFTDSAPTDIEVGRAWERQSLE</sequence>
<evidence type="ECO:0000313" key="4">
    <source>
        <dbReference type="EMBL" id="WSE29758.1"/>
    </source>
</evidence>
<dbReference type="Pfam" id="PF00294">
    <property type="entry name" value="PfkB"/>
    <property type="match status" value="1"/>
</dbReference>
<dbReference type="PANTHER" id="PTHR10584:SF157">
    <property type="entry name" value="SULFOFRUCTOSE KINASE"/>
    <property type="match status" value="1"/>
</dbReference>
<dbReference type="PANTHER" id="PTHR10584">
    <property type="entry name" value="SUGAR KINASE"/>
    <property type="match status" value="1"/>
</dbReference>
<protein>
    <submittedName>
        <fullName evidence="4">PfkB family carbohydrate kinase</fullName>
    </submittedName>
</protein>
<feature type="domain" description="Carbohydrate kinase PfkB" evidence="3">
    <location>
        <begin position="169"/>
        <end position="391"/>
    </location>
</feature>
<dbReference type="InterPro" id="IPR029056">
    <property type="entry name" value="Ribokinase-like"/>
</dbReference>
<organism evidence="4 5">
    <name type="scientific">Amycolatopsis rhabdoformis</name>
    <dbReference type="NCBI Taxonomy" id="1448059"/>
    <lineage>
        <taxon>Bacteria</taxon>
        <taxon>Bacillati</taxon>
        <taxon>Actinomycetota</taxon>
        <taxon>Actinomycetes</taxon>
        <taxon>Pseudonocardiales</taxon>
        <taxon>Pseudonocardiaceae</taxon>
        <taxon>Amycolatopsis</taxon>
    </lineage>
</organism>
<reference evidence="4 5" key="1">
    <citation type="journal article" date="2015" name="Int. J. Syst. Evol. Microbiol.">
        <title>Amycolatopsis rhabdoformis sp. nov., an actinomycete isolated from a tropical forest soil.</title>
        <authorList>
            <person name="Souza W.R."/>
            <person name="Silva R.E."/>
            <person name="Goodfellow M."/>
            <person name="Busarakam K."/>
            <person name="Figueiro F.S."/>
            <person name="Ferreira D."/>
            <person name="Rodrigues-Filho E."/>
            <person name="Moraes L.A.B."/>
            <person name="Zucchi T.D."/>
        </authorList>
    </citation>
    <scope>NUCLEOTIDE SEQUENCE [LARGE SCALE GENOMIC DNA]</scope>
    <source>
        <strain evidence="4 5">NCIMB 14900</strain>
    </source>
</reference>
<accession>A0ABZ1I5T1</accession>
<dbReference type="PRINTS" id="PR00990">
    <property type="entry name" value="RIBOKINASE"/>
</dbReference>
<dbReference type="SUPFAM" id="SSF53613">
    <property type="entry name" value="Ribokinase-like"/>
    <property type="match status" value="1"/>
</dbReference>
<keyword evidence="5" id="KW-1185">Reference proteome</keyword>
<dbReference type="EMBL" id="CP142149">
    <property type="protein sequence ID" value="WSE29758.1"/>
    <property type="molecule type" value="Genomic_DNA"/>
</dbReference>
<name>A0ABZ1I5T1_9PSEU</name>
<dbReference type="InterPro" id="IPR002139">
    <property type="entry name" value="Ribo/fructo_kinase"/>
</dbReference>
<gene>
    <name evidence="4" type="ORF">VSH64_44395</name>
</gene>
<evidence type="ECO:0000313" key="5">
    <source>
        <dbReference type="Proteomes" id="UP001330812"/>
    </source>
</evidence>
<evidence type="ECO:0000256" key="2">
    <source>
        <dbReference type="ARBA" id="ARBA00022777"/>
    </source>
</evidence>
<dbReference type="Proteomes" id="UP001330812">
    <property type="component" value="Chromosome"/>
</dbReference>
<proteinExistence type="predicted"/>
<evidence type="ECO:0000259" key="3">
    <source>
        <dbReference type="Pfam" id="PF00294"/>
    </source>
</evidence>
<keyword evidence="1" id="KW-0808">Transferase</keyword>
<dbReference type="Gene3D" id="3.40.1190.20">
    <property type="match status" value="1"/>
</dbReference>
<dbReference type="RefSeq" id="WP_326568716.1">
    <property type="nucleotide sequence ID" value="NZ_CP142149.1"/>
</dbReference>
<dbReference type="GO" id="GO:0016301">
    <property type="term" value="F:kinase activity"/>
    <property type="evidence" value="ECO:0007669"/>
    <property type="project" value="UniProtKB-KW"/>
</dbReference>
<keyword evidence="2 4" id="KW-0418">Kinase</keyword>